<comment type="subcellular location">
    <subcellularLocation>
        <location evidence="1 6">Endoplasmic reticulum membrane</location>
        <topology evidence="1 6">Multi-pass membrane protein</topology>
    </subcellularLocation>
</comment>
<feature type="transmembrane region" description="Helical" evidence="6">
    <location>
        <begin position="95"/>
        <end position="114"/>
    </location>
</feature>
<keyword evidence="3 6" id="KW-0256">Endoplasmic reticulum</keyword>
<accession>A0A9D4UFI8</accession>
<dbReference type="PROSITE" id="PS50845">
    <property type="entry name" value="RETICULON"/>
    <property type="match status" value="1"/>
</dbReference>
<reference evidence="8" key="1">
    <citation type="submission" date="2021-01" db="EMBL/GenBank/DDBJ databases">
        <title>Adiantum capillus-veneris genome.</title>
        <authorList>
            <person name="Fang Y."/>
            <person name="Liao Q."/>
        </authorList>
    </citation>
    <scope>NUCLEOTIDE SEQUENCE</scope>
    <source>
        <strain evidence="8">H3</strain>
        <tissue evidence="8">Leaf</tissue>
    </source>
</reference>
<evidence type="ECO:0000256" key="4">
    <source>
        <dbReference type="ARBA" id="ARBA00022989"/>
    </source>
</evidence>
<evidence type="ECO:0000256" key="6">
    <source>
        <dbReference type="RuleBase" id="RU363132"/>
    </source>
</evidence>
<dbReference type="GO" id="GO:0005789">
    <property type="term" value="C:endoplasmic reticulum membrane"/>
    <property type="evidence" value="ECO:0007669"/>
    <property type="project" value="UniProtKB-SubCell"/>
</dbReference>
<evidence type="ECO:0000256" key="2">
    <source>
        <dbReference type="ARBA" id="ARBA00022692"/>
    </source>
</evidence>
<feature type="transmembrane region" description="Helical" evidence="6">
    <location>
        <begin position="73"/>
        <end position="89"/>
    </location>
</feature>
<dbReference type="EMBL" id="JABFUD020000017">
    <property type="protein sequence ID" value="KAI5066870.1"/>
    <property type="molecule type" value="Genomic_DNA"/>
</dbReference>
<dbReference type="InterPro" id="IPR045064">
    <property type="entry name" value="Reticulon-like"/>
</dbReference>
<proteinExistence type="predicted"/>
<dbReference type="OrthoDB" id="567788at2759"/>
<dbReference type="AlphaFoldDB" id="A0A9D4UFI8"/>
<dbReference type="GO" id="GO:0009617">
    <property type="term" value="P:response to bacterium"/>
    <property type="evidence" value="ECO:0007669"/>
    <property type="project" value="InterPro"/>
</dbReference>
<feature type="transmembrane region" description="Helical" evidence="6">
    <location>
        <begin position="171"/>
        <end position="195"/>
    </location>
</feature>
<keyword evidence="2 6" id="KW-0812">Transmembrane</keyword>
<dbReference type="Proteomes" id="UP000886520">
    <property type="component" value="Chromosome 17"/>
</dbReference>
<dbReference type="Pfam" id="PF02453">
    <property type="entry name" value="Reticulon"/>
    <property type="match status" value="1"/>
</dbReference>
<comment type="caution">
    <text evidence="8">The sequence shown here is derived from an EMBL/GenBank/DDBJ whole genome shotgun (WGS) entry which is preliminary data.</text>
</comment>
<evidence type="ECO:0000256" key="1">
    <source>
        <dbReference type="ARBA" id="ARBA00004477"/>
    </source>
</evidence>
<evidence type="ECO:0000313" key="8">
    <source>
        <dbReference type="EMBL" id="KAI5066870.1"/>
    </source>
</evidence>
<evidence type="ECO:0000313" key="9">
    <source>
        <dbReference type="Proteomes" id="UP000886520"/>
    </source>
</evidence>
<dbReference type="InterPro" id="IPR003388">
    <property type="entry name" value="Reticulon"/>
</dbReference>
<evidence type="ECO:0000256" key="3">
    <source>
        <dbReference type="ARBA" id="ARBA00022824"/>
    </source>
</evidence>
<protein>
    <recommendedName>
        <fullName evidence="6">Reticulon-like protein</fullName>
    </recommendedName>
</protein>
<keyword evidence="9" id="KW-1185">Reference proteome</keyword>
<sequence length="250" mass="28135">MTSDKDNEPSVVSAIVDSVMENLKHIPASTQSHYMAGDSSSRTSNIFGHRQKRLHDLLGGGHSADVLLWKKKHLSAGFLAAATVIWFLFEWSCYHFVSVVSFLLLVIVVTLFVWSNAAAFLNRAPPPVPKLQLSNDQVRYVAENITVYVNRLLAMLYEIVIGKDATKFLKLVGVLGFLVIFGSWFNFLTLMYLGVVAAHTLPLLYEKHGETIDQLADSTFKELKSQYRKFDASVLSRIPRKQPTFQRKAD</sequence>
<organism evidence="8 9">
    <name type="scientific">Adiantum capillus-veneris</name>
    <name type="common">Maidenhair fern</name>
    <dbReference type="NCBI Taxonomy" id="13818"/>
    <lineage>
        <taxon>Eukaryota</taxon>
        <taxon>Viridiplantae</taxon>
        <taxon>Streptophyta</taxon>
        <taxon>Embryophyta</taxon>
        <taxon>Tracheophyta</taxon>
        <taxon>Polypodiopsida</taxon>
        <taxon>Polypodiidae</taxon>
        <taxon>Polypodiales</taxon>
        <taxon>Pteridineae</taxon>
        <taxon>Pteridaceae</taxon>
        <taxon>Vittarioideae</taxon>
        <taxon>Adiantum</taxon>
    </lineage>
</organism>
<name>A0A9D4UFI8_ADICA</name>
<dbReference type="PANTHER" id="PTHR10994:SF193">
    <property type="entry name" value="RETICULON-LIKE PROTEIN"/>
    <property type="match status" value="1"/>
</dbReference>
<keyword evidence="5 6" id="KW-0472">Membrane</keyword>
<dbReference type="PANTHER" id="PTHR10994">
    <property type="entry name" value="RETICULON"/>
    <property type="match status" value="1"/>
</dbReference>
<gene>
    <name evidence="8" type="ORF">GOP47_0017398</name>
</gene>
<evidence type="ECO:0000259" key="7">
    <source>
        <dbReference type="PROSITE" id="PS50845"/>
    </source>
</evidence>
<feature type="domain" description="Reticulon" evidence="7">
    <location>
        <begin position="63"/>
        <end position="250"/>
    </location>
</feature>
<evidence type="ECO:0000256" key="5">
    <source>
        <dbReference type="ARBA" id="ARBA00023136"/>
    </source>
</evidence>
<keyword evidence="4 6" id="KW-1133">Transmembrane helix</keyword>